<reference evidence="14" key="2">
    <citation type="journal article" date="2021" name="PeerJ">
        <title>Extensive microbial diversity within the chicken gut microbiome revealed by metagenomics and culture.</title>
        <authorList>
            <person name="Gilroy R."/>
            <person name="Ravi A."/>
            <person name="Getino M."/>
            <person name="Pursley I."/>
            <person name="Horton D.L."/>
            <person name="Alikhan N.F."/>
            <person name="Baker D."/>
            <person name="Gharbi K."/>
            <person name="Hall N."/>
            <person name="Watson M."/>
            <person name="Adriaenssens E.M."/>
            <person name="Foster-Nyarko E."/>
            <person name="Jarju S."/>
            <person name="Secka A."/>
            <person name="Antonio M."/>
            <person name="Oren A."/>
            <person name="Chaudhuri R.R."/>
            <person name="La Ragione R."/>
            <person name="Hildebrand F."/>
            <person name="Pallen M.J."/>
        </authorList>
    </citation>
    <scope>NUCLEOTIDE SEQUENCE</scope>
    <source>
        <strain evidence="14">CHK147-3167</strain>
    </source>
</reference>
<dbReference type="InterPro" id="IPR001063">
    <property type="entry name" value="Ribosomal_uL22"/>
</dbReference>
<keyword evidence="6 10" id="KW-0689">Ribosomal protein</keyword>
<dbReference type="GO" id="GO:0019843">
    <property type="term" value="F:rRNA binding"/>
    <property type="evidence" value="ECO:0007669"/>
    <property type="project" value="UniProtKB-UniRule"/>
</dbReference>
<sequence length="111" mass="12014">MEAKAIAKGVRISPRKVRLVTRLIVGKSVSEADVILSHLNKDAATAVRKVLLSATANAENNLELNRENLYVKEAYVGDGITLKRGRAAAKGSPKPILKRSSHITVVVSERD</sequence>
<dbReference type="SUPFAM" id="SSF54843">
    <property type="entry name" value="Ribosomal protein L22"/>
    <property type="match status" value="1"/>
</dbReference>
<dbReference type="AlphaFoldDB" id="A0A9D0ZR79"/>
<evidence type="ECO:0000256" key="13">
    <source>
        <dbReference type="RuleBase" id="RU004008"/>
    </source>
</evidence>
<dbReference type="Pfam" id="PF00237">
    <property type="entry name" value="Ribosomal_L22"/>
    <property type="match status" value="1"/>
</dbReference>
<keyword evidence="5 10" id="KW-0694">RNA-binding</keyword>
<dbReference type="HAMAP" id="MF_01331_B">
    <property type="entry name" value="Ribosomal_uL22_B"/>
    <property type="match status" value="1"/>
</dbReference>
<dbReference type="GO" id="GO:0006412">
    <property type="term" value="P:translation"/>
    <property type="evidence" value="ECO:0007669"/>
    <property type="project" value="UniProtKB-UniRule"/>
</dbReference>
<dbReference type="GO" id="GO:0003735">
    <property type="term" value="F:structural constituent of ribosome"/>
    <property type="evidence" value="ECO:0007669"/>
    <property type="project" value="InterPro"/>
</dbReference>
<dbReference type="PANTHER" id="PTHR13501:SF8">
    <property type="entry name" value="LARGE RIBOSOMAL SUBUNIT PROTEIN UL22M"/>
    <property type="match status" value="1"/>
</dbReference>
<name>A0A9D0ZR79_9FIRM</name>
<protein>
    <recommendedName>
        <fullName evidence="9 10">Large ribosomal subunit protein uL22</fullName>
    </recommendedName>
</protein>
<dbReference type="EMBL" id="DVFV01000103">
    <property type="protein sequence ID" value="HIQ91154.1"/>
    <property type="molecule type" value="Genomic_DNA"/>
</dbReference>
<keyword evidence="4 10" id="KW-0699">rRNA-binding</keyword>
<evidence type="ECO:0000256" key="1">
    <source>
        <dbReference type="ARBA" id="ARBA00003478"/>
    </source>
</evidence>
<evidence type="ECO:0000313" key="15">
    <source>
        <dbReference type="Proteomes" id="UP000886786"/>
    </source>
</evidence>
<dbReference type="GO" id="GO:0022625">
    <property type="term" value="C:cytosolic large ribosomal subunit"/>
    <property type="evidence" value="ECO:0007669"/>
    <property type="project" value="TreeGrafter"/>
</dbReference>
<dbReference type="InterPro" id="IPR005727">
    <property type="entry name" value="Ribosomal_uL22_bac/chlpt-type"/>
</dbReference>
<evidence type="ECO:0000256" key="12">
    <source>
        <dbReference type="RuleBase" id="RU004006"/>
    </source>
</evidence>
<keyword evidence="7 10" id="KW-0687">Ribonucleoprotein</keyword>
<evidence type="ECO:0000256" key="10">
    <source>
        <dbReference type="HAMAP-Rule" id="MF_01331"/>
    </source>
</evidence>
<evidence type="ECO:0000256" key="2">
    <source>
        <dbReference type="ARBA" id="ARBA00009451"/>
    </source>
</evidence>
<evidence type="ECO:0000256" key="8">
    <source>
        <dbReference type="ARBA" id="ARBA00025084"/>
    </source>
</evidence>
<dbReference type="NCBIfam" id="TIGR01044">
    <property type="entry name" value="rplV_bact"/>
    <property type="match status" value="1"/>
</dbReference>
<dbReference type="PANTHER" id="PTHR13501">
    <property type="entry name" value="CHLOROPLAST 50S RIBOSOMAL PROTEIN L22-RELATED"/>
    <property type="match status" value="1"/>
</dbReference>
<accession>A0A9D0ZR79</accession>
<organism evidence="14 15">
    <name type="scientific">Candidatus Coprosoma intestinipullorum</name>
    <dbReference type="NCBI Taxonomy" id="2840752"/>
    <lineage>
        <taxon>Bacteria</taxon>
        <taxon>Bacillati</taxon>
        <taxon>Bacillota</taxon>
        <taxon>Bacillota incertae sedis</taxon>
        <taxon>Candidatus Coprosoma</taxon>
    </lineage>
</organism>
<evidence type="ECO:0000256" key="6">
    <source>
        <dbReference type="ARBA" id="ARBA00022980"/>
    </source>
</evidence>
<comment type="function">
    <text evidence="10 13">This protein binds specifically to 23S rRNA; its binding is stimulated by other ribosomal proteins, e.g., L4, L17, and L20. It is important during the early stages of 50S assembly. It makes multiple contacts with different domains of the 23S rRNA in the assembled 50S subunit and ribosome.</text>
</comment>
<evidence type="ECO:0000256" key="3">
    <source>
        <dbReference type="ARBA" id="ARBA00011838"/>
    </source>
</evidence>
<evidence type="ECO:0000256" key="4">
    <source>
        <dbReference type="ARBA" id="ARBA00022730"/>
    </source>
</evidence>
<comment type="similarity">
    <text evidence="2 10 11">Belongs to the universal ribosomal protein uL22 family.</text>
</comment>
<evidence type="ECO:0000256" key="9">
    <source>
        <dbReference type="ARBA" id="ARBA00035207"/>
    </source>
</evidence>
<comment type="function">
    <text evidence="1 10">The globular domain of the protein is located near the polypeptide exit tunnel on the outside of the subunit, while an extended beta-hairpin is found that lines the wall of the exit tunnel in the center of the 70S ribosome.</text>
</comment>
<proteinExistence type="inferred from homology"/>
<comment type="subunit">
    <text evidence="3 10 12">Part of the 50S ribosomal subunit.</text>
</comment>
<dbReference type="InterPro" id="IPR047867">
    <property type="entry name" value="Ribosomal_uL22_bac/org-type"/>
</dbReference>
<comment type="caution">
    <text evidence="14">The sequence shown here is derived from an EMBL/GenBank/DDBJ whole genome shotgun (WGS) entry which is preliminary data.</text>
</comment>
<reference evidence="14" key="1">
    <citation type="submission" date="2020-10" db="EMBL/GenBank/DDBJ databases">
        <authorList>
            <person name="Gilroy R."/>
        </authorList>
    </citation>
    <scope>NUCLEOTIDE SEQUENCE</scope>
    <source>
        <strain evidence="14">CHK147-3167</strain>
    </source>
</reference>
<evidence type="ECO:0000256" key="11">
    <source>
        <dbReference type="RuleBase" id="RU004005"/>
    </source>
</evidence>
<dbReference type="Proteomes" id="UP000886786">
    <property type="component" value="Unassembled WGS sequence"/>
</dbReference>
<dbReference type="InterPro" id="IPR036394">
    <property type="entry name" value="Ribosomal_uL22_sf"/>
</dbReference>
<evidence type="ECO:0000313" key="14">
    <source>
        <dbReference type="EMBL" id="HIQ91154.1"/>
    </source>
</evidence>
<dbReference type="Gene3D" id="3.90.470.10">
    <property type="entry name" value="Ribosomal protein L22/L17"/>
    <property type="match status" value="1"/>
</dbReference>
<comment type="function">
    <text evidence="8">This protein binds specifically to 23S rRNA; its binding is stimulated by other ribosomal proteins, e.g. L4, L17, and L20. It is important during the early stages of 50S assembly. It makes multiple contacts with different domains of the 23S rRNA in the assembled 50S subunit and ribosome.</text>
</comment>
<gene>
    <name evidence="10 14" type="primary">rplV</name>
    <name evidence="14" type="ORF">IAB27_05985</name>
</gene>
<dbReference type="CDD" id="cd00336">
    <property type="entry name" value="Ribosomal_L22"/>
    <property type="match status" value="1"/>
</dbReference>
<evidence type="ECO:0000256" key="7">
    <source>
        <dbReference type="ARBA" id="ARBA00023274"/>
    </source>
</evidence>
<evidence type="ECO:0000256" key="5">
    <source>
        <dbReference type="ARBA" id="ARBA00022884"/>
    </source>
</evidence>